<accession>A0ABQ0YPX2</accession>
<dbReference type="Proteomes" id="UP000325466">
    <property type="component" value="Unassembled WGS sequence"/>
</dbReference>
<evidence type="ECO:0000313" key="3">
    <source>
        <dbReference type="Proteomes" id="UP000325466"/>
    </source>
</evidence>
<evidence type="ECO:0000256" key="1">
    <source>
        <dbReference type="SAM" id="MobiDB-lite"/>
    </source>
</evidence>
<evidence type="ECO:0008006" key="4">
    <source>
        <dbReference type="Google" id="ProtNLM"/>
    </source>
</evidence>
<protein>
    <recommendedName>
        <fullName evidence="4">DUF2510 domain-containing protein</fullName>
    </recommendedName>
</protein>
<organism evidence="2 3">
    <name type="scientific">Rhodococcus aetherivorans</name>
    <dbReference type="NCBI Taxonomy" id="191292"/>
    <lineage>
        <taxon>Bacteria</taxon>
        <taxon>Bacillati</taxon>
        <taxon>Actinomycetota</taxon>
        <taxon>Actinomycetes</taxon>
        <taxon>Mycobacteriales</taxon>
        <taxon>Nocardiaceae</taxon>
        <taxon>Rhodococcus</taxon>
    </lineage>
</organism>
<name>A0ABQ0YPX2_9NOCA</name>
<dbReference type="EMBL" id="BLAH01000095">
    <property type="protein sequence ID" value="GES38643.1"/>
    <property type="molecule type" value="Genomic_DNA"/>
</dbReference>
<evidence type="ECO:0000313" key="2">
    <source>
        <dbReference type="EMBL" id="GES38643.1"/>
    </source>
</evidence>
<gene>
    <name evidence="2" type="ORF">RAJCM14343_3908</name>
</gene>
<reference evidence="2 3" key="1">
    <citation type="journal article" date="2018" name="Biodegradation">
        <title>1,4-Dioxane degradation characteristics of Rhodococcus aetherivorans JCM 14343.</title>
        <authorList>
            <person name="Inoue D."/>
            <person name="Tsunoda T."/>
            <person name="Yamamoto N."/>
            <person name="Ike M."/>
            <person name="Sei K."/>
        </authorList>
    </citation>
    <scope>NUCLEOTIDE SEQUENCE [LARGE SCALE GENOMIC DNA]</scope>
    <source>
        <strain evidence="2 3">JCM 14343</strain>
    </source>
</reference>
<proteinExistence type="predicted"/>
<keyword evidence="3" id="KW-1185">Reference proteome</keyword>
<feature type="region of interest" description="Disordered" evidence="1">
    <location>
        <begin position="69"/>
        <end position="122"/>
    </location>
</feature>
<comment type="caution">
    <text evidence="2">The sequence shown here is derived from an EMBL/GenBank/DDBJ whole genome shotgun (WGS) entry which is preliminary data.</text>
</comment>
<sequence>MRQRVAQVTRVAVEVVVVAAVRLVDDDDDVAPGREEGVAVAGFAFVTAAPEFLQGREVDPAGCPAGQFKKGMTMSDDKTPAPAGWYPGPNGGQRYWTAPGGWTSLVPAPSTARSAESGRSRS</sequence>